<comment type="caution">
    <text evidence="1">The sequence shown here is derived from an EMBL/GenBank/DDBJ whole genome shotgun (WGS) entry which is preliminary data.</text>
</comment>
<keyword evidence="2" id="KW-1185">Reference proteome</keyword>
<evidence type="ECO:0000313" key="1">
    <source>
        <dbReference type="EMBL" id="ORC92277.1"/>
    </source>
</evidence>
<gene>
    <name evidence="1" type="ORF">TM35_000044910</name>
</gene>
<reference evidence="1 2" key="1">
    <citation type="submission" date="2017-03" db="EMBL/GenBank/DDBJ databases">
        <title>An alternative strategy for trypanosome survival in the mammalian bloodstream revealed through genome and transcriptome analysis of the ubiquitous bovine parasite Trypanosoma (Megatrypanum) theileri.</title>
        <authorList>
            <person name="Kelly S."/>
            <person name="Ivens A."/>
            <person name="Mott A."/>
            <person name="O'Neill E."/>
            <person name="Emms D."/>
            <person name="Macleod O."/>
            <person name="Voorheis P."/>
            <person name="Matthews J."/>
            <person name="Matthews K."/>
            <person name="Carrington M."/>
        </authorList>
    </citation>
    <scope>NUCLEOTIDE SEQUENCE [LARGE SCALE GENOMIC DNA]</scope>
    <source>
        <strain evidence="1">Edinburgh</strain>
    </source>
</reference>
<dbReference type="Proteomes" id="UP000192257">
    <property type="component" value="Unassembled WGS sequence"/>
</dbReference>
<accession>A0A1X0P5R8</accession>
<dbReference type="RefSeq" id="XP_028886343.1">
    <property type="nucleotide sequence ID" value="XM_029022685.1"/>
</dbReference>
<proteinExistence type="predicted"/>
<dbReference type="AlphaFoldDB" id="A0A1X0P5R8"/>
<sequence length="242" mass="26859">MASIPLTGVKRSREESCLYERAVILRVSAGSARHKLSISTERQNVEKEKTSLTATTNTTTNTAAAGCSLSCRTEEGRIPYVNTMIWSGCWKDAAAYELSDVCLDTQKETNPQRLEVTHMYFSDENKRTPLQRRVEVSVSRGDTGKHHRFFFLVSPPSLSLVTAHTNGEMNKVNTTEYCNTVVRELLRQVSVEAALPVGDAWSIVYHGKSVQSQAGVEMLLSALFSESCQRIPLAVFPVLKGR</sequence>
<dbReference type="EMBL" id="NBCO01000004">
    <property type="protein sequence ID" value="ORC92277.1"/>
    <property type="molecule type" value="Genomic_DNA"/>
</dbReference>
<dbReference type="GeneID" id="39982465"/>
<dbReference type="VEuPathDB" id="TriTrypDB:TM35_000044910"/>
<organism evidence="1 2">
    <name type="scientific">Trypanosoma theileri</name>
    <dbReference type="NCBI Taxonomy" id="67003"/>
    <lineage>
        <taxon>Eukaryota</taxon>
        <taxon>Discoba</taxon>
        <taxon>Euglenozoa</taxon>
        <taxon>Kinetoplastea</taxon>
        <taxon>Metakinetoplastina</taxon>
        <taxon>Trypanosomatida</taxon>
        <taxon>Trypanosomatidae</taxon>
        <taxon>Trypanosoma</taxon>
    </lineage>
</organism>
<protein>
    <submittedName>
        <fullName evidence="1">Uncharacterized protein</fullName>
    </submittedName>
</protein>
<dbReference type="OrthoDB" id="242341at2759"/>
<name>A0A1X0P5R8_9TRYP</name>
<evidence type="ECO:0000313" key="2">
    <source>
        <dbReference type="Proteomes" id="UP000192257"/>
    </source>
</evidence>